<dbReference type="Pfam" id="PF03168">
    <property type="entry name" value="LEA_2"/>
    <property type="match status" value="1"/>
</dbReference>
<evidence type="ECO:0000259" key="1">
    <source>
        <dbReference type="Pfam" id="PF03168"/>
    </source>
</evidence>
<dbReference type="PROSITE" id="PS51257">
    <property type="entry name" value="PROKAR_LIPOPROTEIN"/>
    <property type="match status" value="1"/>
</dbReference>
<dbReference type="InterPro" id="IPR004864">
    <property type="entry name" value="LEA_2"/>
</dbReference>
<dbReference type="AlphaFoldDB" id="N6UWD3"/>
<organism evidence="2 3">
    <name type="scientific">Methanocaldococcus villosus KIN24-T80</name>
    <dbReference type="NCBI Taxonomy" id="1069083"/>
    <lineage>
        <taxon>Archaea</taxon>
        <taxon>Methanobacteriati</taxon>
        <taxon>Methanobacteriota</taxon>
        <taxon>Methanomada group</taxon>
        <taxon>Methanococci</taxon>
        <taxon>Methanococcales</taxon>
        <taxon>Methanocaldococcaceae</taxon>
        <taxon>Methanocaldococcus</taxon>
    </lineage>
</organism>
<dbReference type="EMBL" id="APMM01000008">
    <property type="protein sequence ID" value="ENN96619.1"/>
    <property type="molecule type" value="Genomic_DNA"/>
</dbReference>
<proteinExistence type="predicted"/>
<dbReference type="Gene3D" id="2.60.40.1820">
    <property type="match status" value="1"/>
</dbReference>
<dbReference type="Proteomes" id="UP000053695">
    <property type="component" value="Unassembled WGS sequence"/>
</dbReference>
<accession>N6UWD3</accession>
<dbReference type="SUPFAM" id="SSF117070">
    <property type="entry name" value="LEA14-like"/>
    <property type="match status" value="1"/>
</dbReference>
<dbReference type="RefSeq" id="WP_004589909.1">
    <property type="nucleotide sequence ID" value="NZ_APMM01000008.1"/>
</dbReference>
<reference evidence="2 3" key="1">
    <citation type="journal article" date="2013" name="Genome Announc.">
        <title>Draft Genome Sequence of a Highly Flagellated, Fast-Swimming Archaeon, Methanocaldococcus villosus Strain KIN24-T80 (DSM 22612).</title>
        <authorList>
            <person name="Thennarasu S."/>
            <person name="Polireddy D."/>
            <person name="Antony A."/>
            <person name="Yada M.R."/>
            <person name="Algarawi S."/>
            <person name="Sivakumar N."/>
        </authorList>
    </citation>
    <scope>NUCLEOTIDE SEQUENCE [LARGE SCALE GENOMIC DNA]</scope>
    <source>
        <strain evidence="2 3">KIN24-T80</strain>
    </source>
</reference>
<evidence type="ECO:0000313" key="2">
    <source>
        <dbReference type="EMBL" id="ENN96619.1"/>
    </source>
</evidence>
<gene>
    <name evidence="2" type="ORF">J422_01218</name>
</gene>
<name>N6UWD3_9EURY</name>
<comment type="caution">
    <text evidence="2">The sequence shown here is derived from an EMBL/GenBank/DDBJ whole genome shotgun (WGS) entry which is preliminary data.</text>
</comment>
<keyword evidence="3" id="KW-1185">Reference proteome</keyword>
<protein>
    <submittedName>
        <fullName evidence="2">Water Stress and Hypersensitive response domain-containing protein</fullName>
    </submittedName>
</protein>
<dbReference type="PATRIC" id="fig|1069083.5.peg.238"/>
<feature type="domain" description="Late embryogenesis abundant protein LEA-2 subgroup" evidence="1">
    <location>
        <begin position="45"/>
        <end position="139"/>
    </location>
</feature>
<dbReference type="STRING" id="1069083.GCA_000371805_00045"/>
<sequence length="161" mass="18141">MRRLLILLIVLPFLMTSGCLEKPKIVSNDIEFKKVEADTTLLNVKITVENPNPIGVHINKIFFNIFYINNDGKLEYLGYGEKEDININSGNTTIEIPVHVLNKNLAKALIESGGVLRVKIDGKINVDLFLTSIDVPISYETTLNIPEYVKEELKEMIANLL</sequence>
<evidence type="ECO:0000313" key="3">
    <source>
        <dbReference type="Proteomes" id="UP000053695"/>
    </source>
</evidence>